<protein>
    <submittedName>
        <fullName evidence="1">Uncharacterized protein</fullName>
    </submittedName>
</protein>
<gene>
    <name evidence="2" type="ORF">ASJ35_13885</name>
    <name evidence="1" type="ORF">TQ39_06715</name>
</gene>
<organism evidence="1 3">
    <name type="scientific">Ruthenibacterium lactatiformans</name>
    <dbReference type="NCBI Taxonomy" id="1550024"/>
    <lineage>
        <taxon>Bacteria</taxon>
        <taxon>Bacillati</taxon>
        <taxon>Bacillota</taxon>
        <taxon>Clostridia</taxon>
        <taxon>Eubacteriales</taxon>
        <taxon>Oscillospiraceae</taxon>
        <taxon>Ruthenibacterium</taxon>
    </lineage>
</organism>
<evidence type="ECO:0000313" key="2">
    <source>
        <dbReference type="EMBL" id="KUE75400.1"/>
    </source>
</evidence>
<sequence length="60" mass="6258">MAGENKSCACPGGVCGGDGAAYRFDTDARICFMGLWRNFRAGNKRAAAENGNGFCSVHAP</sequence>
<dbReference type="EMBL" id="JXXK01000007">
    <property type="protein sequence ID" value="KJF40335.1"/>
    <property type="molecule type" value="Genomic_DNA"/>
</dbReference>
<comment type="caution">
    <text evidence="1">The sequence shown here is derived from an EMBL/GenBank/DDBJ whole genome shotgun (WGS) entry which is preliminary data.</text>
</comment>
<accession>A0A0D8J059</accession>
<dbReference type="Proteomes" id="UP000053433">
    <property type="component" value="Unassembled WGS sequence"/>
</dbReference>
<keyword evidence="3" id="KW-1185">Reference proteome</keyword>
<evidence type="ECO:0000313" key="1">
    <source>
        <dbReference type="EMBL" id="KJF40335.1"/>
    </source>
</evidence>
<proteinExistence type="predicted"/>
<accession>A0A0W7TNK3</accession>
<dbReference type="AlphaFoldDB" id="A0A0D8J059"/>
<name>A0A0D8J059_9FIRM</name>
<reference evidence="2 4" key="2">
    <citation type="submission" date="2015-10" db="EMBL/GenBank/DDBJ databases">
        <title>A novel member of the family Ruminococcaceae isolated from human faeces.</title>
        <authorList>
            <person name="Shkoporov A.N."/>
            <person name="Chaplin A.V."/>
            <person name="Motuzova O.V."/>
            <person name="Kafarskaia L.I."/>
            <person name="Efimov B.A."/>
        </authorList>
    </citation>
    <scope>NUCLEOTIDE SEQUENCE [LARGE SCALE GENOMIC DNA]</scope>
    <source>
        <strain evidence="2 4">668</strain>
    </source>
</reference>
<dbReference type="Proteomes" id="UP000032483">
    <property type="component" value="Unassembled WGS sequence"/>
</dbReference>
<reference evidence="1" key="1">
    <citation type="submission" date="2015-02" db="EMBL/GenBank/DDBJ databases">
        <title>A novel member of the family Ruminococcaceae isolated from human feces.</title>
        <authorList>
            <person name="Shkoporov A.N."/>
            <person name="Chaplin A.V."/>
            <person name="Motuzova O.V."/>
            <person name="Kafarskaia L.I."/>
            <person name="Khokhlova E.V."/>
            <person name="Efimov B.A."/>
        </authorList>
    </citation>
    <scope>NUCLEOTIDE SEQUENCE [LARGE SCALE GENOMIC DNA]</scope>
    <source>
        <strain evidence="1">585-1</strain>
    </source>
</reference>
<evidence type="ECO:0000313" key="4">
    <source>
        <dbReference type="Proteomes" id="UP000053433"/>
    </source>
</evidence>
<evidence type="ECO:0000313" key="3">
    <source>
        <dbReference type="Proteomes" id="UP000032483"/>
    </source>
</evidence>
<dbReference type="EMBL" id="LMUA01000022">
    <property type="protein sequence ID" value="KUE75400.1"/>
    <property type="molecule type" value="Genomic_DNA"/>
</dbReference>